<evidence type="ECO:0000313" key="12">
    <source>
        <dbReference type="Proteomes" id="UP000050356"/>
    </source>
</evidence>
<protein>
    <submittedName>
        <fullName evidence="11">Methionine ABC transporter ATP-binding protein</fullName>
    </submittedName>
</protein>
<dbReference type="InterPro" id="IPR027417">
    <property type="entry name" value="P-loop_NTPase"/>
</dbReference>
<dbReference type="InterPro" id="IPR050086">
    <property type="entry name" value="MetN_ABC_transporter-like"/>
</dbReference>
<dbReference type="PATRIC" id="fig|264451.4.peg.470"/>
<name>A0A0P9MPJ9_PSESX</name>
<comment type="caution">
    <text evidence="11">The sequence shown here is derived from an EMBL/GenBank/DDBJ whole genome shotgun (WGS) entry which is preliminary data.</text>
</comment>
<dbReference type="SUPFAM" id="SSF52540">
    <property type="entry name" value="P-loop containing nucleoside triphosphate hydrolases"/>
    <property type="match status" value="1"/>
</dbReference>
<feature type="domain" description="ABC transporter" evidence="10">
    <location>
        <begin position="63"/>
        <end position="302"/>
    </location>
</feature>
<dbReference type="GO" id="GO:0006865">
    <property type="term" value="P:amino acid transport"/>
    <property type="evidence" value="ECO:0007669"/>
    <property type="project" value="UniProtKB-KW"/>
</dbReference>
<dbReference type="PROSITE" id="PS00211">
    <property type="entry name" value="ABC_TRANSPORTER_1"/>
    <property type="match status" value="1"/>
</dbReference>
<evidence type="ECO:0000256" key="7">
    <source>
        <dbReference type="ARBA" id="ARBA00022967"/>
    </source>
</evidence>
<dbReference type="PROSITE" id="PS50893">
    <property type="entry name" value="ABC_TRANSPORTER_2"/>
    <property type="match status" value="1"/>
</dbReference>
<evidence type="ECO:0000259" key="10">
    <source>
        <dbReference type="PROSITE" id="PS50893"/>
    </source>
</evidence>
<dbReference type="AlphaFoldDB" id="A0A0P9MPJ9"/>
<dbReference type="InterPro" id="IPR045865">
    <property type="entry name" value="ACT-like_dom_sf"/>
</dbReference>
<dbReference type="InterPro" id="IPR017871">
    <property type="entry name" value="ABC_transporter-like_CS"/>
</dbReference>
<dbReference type="Pfam" id="PF09383">
    <property type="entry name" value="NIL"/>
    <property type="match status" value="1"/>
</dbReference>
<gene>
    <name evidence="11" type="ORF">ALO50_100131</name>
</gene>
<dbReference type="Pfam" id="PF00005">
    <property type="entry name" value="ABC_tran"/>
    <property type="match status" value="1"/>
</dbReference>
<keyword evidence="3" id="KW-1003">Cell membrane</keyword>
<dbReference type="GO" id="GO:0005524">
    <property type="term" value="F:ATP binding"/>
    <property type="evidence" value="ECO:0007669"/>
    <property type="project" value="UniProtKB-KW"/>
</dbReference>
<dbReference type="SUPFAM" id="SSF55021">
    <property type="entry name" value="ACT-like"/>
    <property type="match status" value="1"/>
</dbReference>
<keyword evidence="6 11" id="KW-0067">ATP-binding</keyword>
<dbReference type="SMART" id="SM00382">
    <property type="entry name" value="AAA"/>
    <property type="match status" value="1"/>
</dbReference>
<dbReference type="SMART" id="SM00930">
    <property type="entry name" value="NIL"/>
    <property type="match status" value="1"/>
</dbReference>
<dbReference type="PANTHER" id="PTHR43166:SF30">
    <property type="entry name" value="METHIONINE IMPORT ATP-BINDING PROTEIN METN"/>
    <property type="match status" value="1"/>
</dbReference>
<keyword evidence="8" id="KW-0029">Amino-acid transport</keyword>
<evidence type="ECO:0000256" key="8">
    <source>
        <dbReference type="ARBA" id="ARBA00022970"/>
    </source>
</evidence>
<dbReference type="InterPro" id="IPR003593">
    <property type="entry name" value="AAA+_ATPase"/>
</dbReference>
<keyword evidence="9" id="KW-0472">Membrane</keyword>
<dbReference type="Gene3D" id="3.30.70.260">
    <property type="match status" value="1"/>
</dbReference>
<sequence>MRRYLPALARRPRFARQGQRQALPGGMERMTATAQRQLPLDTPSASTLAQQAELHPELNRAHVRFINLGKTYHGKQGPVEALGNIDLAVQRGEIFGIIGRSGAGKSSLIRTINRLEQPSSGRVLIDQVDIGEFDEDKLVELRRRIGMIFQHFNLMSAKTVWQNVELPLKVAGVPKEQRARKVAQLLELVGLQDKHNAYPAQLSGGQKQRVGIARALVHDPAILLCDEATSALDPETTQSILGLLREINQRLGLTIVLITHEMAVIRDICHRVVVLDQGRVVEQGPVWQVFGDPQHDVSKTLLAPLQTGLPKEWAERLSDQPQRPDAALLLDVHFTGASDQGPDLAALFAALGGKVQLLQGGVERIQERAIGHLILSVAGSVHTRDELLARARQLAPRAEVLGYVG</sequence>
<evidence type="ECO:0000256" key="2">
    <source>
        <dbReference type="ARBA" id="ARBA00022448"/>
    </source>
</evidence>
<evidence type="ECO:0000313" key="11">
    <source>
        <dbReference type="EMBL" id="KPW93983.1"/>
    </source>
</evidence>
<keyword evidence="4" id="KW-0997">Cell inner membrane</keyword>
<evidence type="ECO:0000256" key="4">
    <source>
        <dbReference type="ARBA" id="ARBA00022519"/>
    </source>
</evidence>
<dbReference type="InterPro" id="IPR041701">
    <property type="entry name" value="MetN_ABC"/>
</dbReference>
<dbReference type="InterPro" id="IPR003439">
    <property type="entry name" value="ABC_transporter-like_ATP-bd"/>
</dbReference>
<dbReference type="FunFam" id="3.40.50.300:FF:001755">
    <property type="entry name" value="Methionine import ATP-binding protein MetN"/>
    <property type="match status" value="1"/>
</dbReference>
<dbReference type="InterPro" id="IPR018449">
    <property type="entry name" value="NIL_domain"/>
</dbReference>
<keyword evidence="7" id="KW-1278">Translocase</keyword>
<reference evidence="11 12" key="1">
    <citation type="submission" date="2015-09" db="EMBL/GenBank/DDBJ databases">
        <title>Genome announcement of multiple Pseudomonas syringae strains.</title>
        <authorList>
            <person name="Thakur S."/>
            <person name="Wang P.W."/>
            <person name="Gong Y."/>
            <person name="Weir B.S."/>
            <person name="Guttman D.S."/>
        </authorList>
    </citation>
    <scope>NUCLEOTIDE SEQUENCE [LARGE SCALE GENOMIC DNA]</scope>
    <source>
        <strain evidence="11 12">ICMP17524</strain>
    </source>
</reference>
<proteinExistence type="predicted"/>
<dbReference type="CDD" id="cd03258">
    <property type="entry name" value="ABC_MetN_methionine_transporter"/>
    <property type="match status" value="1"/>
</dbReference>
<dbReference type="PANTHER" id="PTHR43166">
    <property type="entry name" value="AMINO ACID IMPORT ATP-BINDING PROTEIN"/>
    <property type="match status" value="1"/>
</dbReference>
<comment type="subcellular location">
    <subcellularLocation>
        <location evidence="1">Cell inner membrane</location>
        <topology evidence="1">Peripheral membrane protein</topology>
    </subcellularLocation>
</comment>
<dbReference type="EMBL" id="LJQA01000421">
    <property type="protein sequence ID" value="KPW93983.1"/>
    <property type="molecule type" value="Genomic_DNA"/>
</dbReference>
<evidence type="ECO:0000256" key="6">
    <source>
        <dbReference type="ARBA" id="ARBA00022840"/>
    </source>
</evidence>
<keyword evidence="5" id="KW-0547">Nucleotide-binding</keyword>
<dbReference type="GO" id="GO:0005886">
    <property type="term" value="C:plasma membrane"/>
    <property type="evidence" value="ECO:0007669"/>
    <property type="project" value="UniProtKB-SubCell"/>
</dbReference>
<dbReference type="Gene3D" id="3.40.50.300">
    <property type="entry name" value="P-loop containing nucleotide triphosphate hydrolases"/>
    <property type="match status" value="1"/>
</dbReference>
<evidence type="ECO:0000256" key="5">
    <source>
        <dbReference type="ARBA" id="ARBA00022741"/>
    </source>
</evidence>
<evidence type="ECO:0000256" key="9">
    <source>
        <dbReference type="ARBA" id="ARBA00023136"/>
    </source>
</evidence>
<evidence type="ECO:0000256" key="3">
    <source>
        <dbReference type="ARBA" id="ARBA00022475"/>
    </source>
</evidence>
<dbReference type="GO" id="GO:0016887">
    <property type="term" value="F:ATP hydrolysis activity"/>
    <property type="evidence" value="ECO:0007669"/>
    <property type="project" value="InterPro"/>
</dbReference>
<keyword evidence="2" id="KW-0813">Transport</keyword>
<dbReference type="Proteomes" id="UP000050356">
    <property type="component" value="Unassembled WGS sequence"/>
</dbReference>
<evidence type="ECO:0000256" key="1">
    <source>
        <dbReference type="ARBA" id="ARBA00004417"/>
    </source>
</evidence>
<accession>A0A0P9MPJ9</accession>
<organism evidence="11 12">
    <name type="scientific">Pseudomonas syringae pv. cerasicola</name>
    <dbReference type="NCBI Taxonomy" id="264451"/>
    <lineage>
        <taxon>Bacteria</taxon>
        <taxon>Pseudomonadati</taxon>
        <taxon>Pseudomonadota</taxon>
        <taxon>Gammaproteobacteria</taxon>
        <taxon>Pseudomonadales</taxon>
        <taxon>Pseudomonadaceae</taxon>
        <taxon>Pseudomonas</taxon>
        <taxon>Pseudomonas syringae</taxon>
    </lineage>
</organism>